<evidence type="ECO:0000256" key="5">
    <source>
        <dbReference type="ARBA" id="ARBA00022490"/>
    </source>
</evidence>
<dbReference type="AlphaFoldDB" id="A0AAJ7WL71"/>
<dbReference type="RefSeq" id="XP_032801831.1">
    <property type="nucleotide sequence ID" value="XM_032945940.1"/>
</dbReference>
<dbReference type="GO" id="GO:0005634">
    <property type="term" value="C:nucleus"/>
    <property type="evidence" value="ECO:0007669"/>
    <property type="project" value="UniProtKB-SubCell"/>
</dbReference>
<comment type="subcellular location">
    <subcellularLocation>
        <location evidence="2">Cytoplasm</location>
    </subcellularLocation>
    <subcellularLocation>
        <location evidence="1">Nucleus</location>
    </subcellularLocation>
    <subcellularLocation>
        <location evidence="3">Secreted</location>
    </subcellularLocation>
</comment>
<keyword evidence="9" id="KW-0539">Nucleus</keyword>
<evidence type="ECO:0000256" key="7">
    <source>
        <dbReference type="ARBA" id="ARBA00022588"/>
    </source>
</evidence>
<keyword evidence="7" id="KW-0399">Innate immunity</keyword>
<dbReference type="PANTHER" id="PTHR15225">
    <property type="entry name" value="INTERFERON-INDUCED PROTEIN 35/NMI N-MYC/STAT INTERACTING PROTEIN"/>
    <property type="match status" value="1"/>
</dbReference>
<dbReference type="Proteomes" id="UP001318040">
    <property type="component" value="Chromosome 4"/>
</dbReference>
<name>A0AAJ7WL71_PETMA</name>
<evidence type="ECO:0000256" key="6">
    <source>
        <dbReference type="ARBA" id="ARBA00022525"/>
    </source>
</evidence>
<dbReference type="KEGG" id="pmrn:116938605"/>
<evidence type="ECO:0000313" key="13">
    <source>
        <dbReference type="RefSeq" id="XP_032801831.1"/>
    </source>
</evidence>
<evidence type="ECO:0000256" key="10">
    <source>
        <dbReference type="SAM" id="MobiDB-lite"/>
    </source>
</evidence>
<dbReference type="GO" id="GO:0045087">
    <property type="term" value="P:innate immune response"/>
    <property type="evidence" value="ECO:0007669"/>
    <property type="project" value="UniProtKB-KW"/>
</dbReference>
<gene>
    <name evidence="13" type="primary">LOC116938605</name>
</gene>
<sequence length="371" mass="42520">MDDSLDLDMGPLRKADQTAMDDTPDFNVTTRTAEEDKNEIRQIRLEAEKAFKKKEQEMEQMQREYDKKIRDLQKTIELEHAEVQKKLVAISQHDQEMEVLKDELENATSKCQKLEEKQQISSSLPEKLMSFSKSVPMKLIERDSKIPIVVEYEFIPRIIYPLKGPQALITFESEEVAQSVLAAKCHNVAFDGFKIEMKAQSPLLEAIQEFKISTEVSRQQIIVSEIPDTLDEEQMKDKLELHFYKAKNGGGDIEKVEYNKKERTAIITFVKSSVAGSVVRQKRQYINIGREEIRVKVSPVLNGELMNFKTFTAVSRRTVLLTGIQEVLTQEEMEDQLEIHFQKPSNGGGEVEDIVYIPKSKCALVGFIADK</sequence>
<evidence type="ECO:0000256" key="8">
    <source>
        <dbReference type="ARBA" id="ARBA00022859"/>
    </source>
</evidence>
<dbReference type="InterPro" id="IPR012677">
    <property type="entry name" value="Nucleotide-bd_a/b_plait_sf"/>
</dbReference>
<evidence type="ECO:0000256" key="3">
    <source>
        <dbReference type="ARBA" id="ARBA00004613"/>
    </source>
</evidence>
<keyword evidence="6" id="KW-0964">Secreted</keyword>
<keyword evidence="5" id="KW-0963">Cytoplasm</keyword>
<evidence type="ECO:0000256" key="4">
    <source>
        <dbReference type="ARBA" id="ARBA00010081"/>
    </source>
</evidence>
<dbReference type="FunFam" id="3.30.70.330:FF:000300">
    <property type="entry name" value="Interferon-induced protein 35"/>
    <property type="match status" value="1"/>
</dbReference>
<organism evidence="12 13">
    <name type="scientific">Petromyzon marinus</name>
    <name type="common">Sea lamprey</name>
    <dbReference type="NCBI Taxonomy" id="7757"/>
    <lineage>
        <taxon>Eukaryota</taxon>
        <taxon>Metazoa</taxon>
        <taxon>Chordata</taxon>
        <taxon>Craniata</taxon>
        <taxon>Vertebrata</taxon>
        <taxon>Cyclostomata</taxon>
        <taxon>Hyperoartia</taxon>
        <taxon>Petromyzontiformes</taxon>
        <taxon>Petromyzontidae</taxon>
        <taxon>Petromyzon</taxon>
    </lineage>
</organism>
<dbReference type="GO" id="GO:0002682">
    <property type="term" value="P:regulation of immune system process"/>
    <property type="evidence" value="ECO:0007669"/>
    <property type="project" value="UniProtKB-ARBA"/>
</dbReference>
<evidence type="ECO:0000256" key="2">
    <source>
        <dbReference type="ARBA" id="ARBA00004496"/>
    </source>
</evidence>
<evidence type="ECO:0000313" key="12">
    <source>
        <dbReference type="Proteomes" id="UP001318040"/>
    </source>
</evidence>
<keyword evidence="12" id="KW-1185">Reference proteome</keyword>
<evidence type="ECO:0000256" key="9">
    <source>
        <dbReference type="ARBA" id="ARBA00023242"/>
    </source>
</evidence>
<reference evidence="13" key="1">
    <citation type="submission" date="2025-08" db="UniProtKB">
        <authorList>
            <consortium name="RefSeq"/>
        </authorList>
    </citation>
    <scope>IDENTIFICATION</scope>
    <source>
        <tissue evidence="13">Sperm</tissue>
    </source>
</reference>
<accession>A0AAJ7WL71</accession>
<evidence type="ECO:0000256" key="1">
    <source>
        <dbReference type="ARBA" id="ARBA00004123"/>
    </source>
</evidence>
<proteinExistence type="inferred from homology"/>
<feature type="domain" description="NID" evidence="11">
    <location>
        <begin position="167"/>
        <end position="255"/>
    </location>
</feature>
<protein>
    <submittedName>
        <fullName evidence="13">N-myc-interactor-like</fullName>
    </submittedName>
</protein>
<comment type="similarity">
    <text evidence="4">Belongs to the NMI family.</text>
</comment>
<dbReference type="GO" id="GO:0005615">
    <property type="term" value="C:extracellular space"/>
    <property type="evidence" value="ECO:0007669"/>
    <property type="project" value="UniProtKB-ARBA"/>
</dbReference>
<feature type="domain" description="NID" evidence="11">
    <location>
        <begin position="265"/>
        <end position="352"/>
    </location>
</feature>
<dbReference type="InterPro" id="IPR009909">
    <property type="entry name" value="Nmi/IFP35_dom"/>
</dbReference>
<evidence type="ECO:0000259" key="11">
    <source>
        <dbReference type="Pfam" id="PF07292"/>
    </source>
</evidence>
<keyword evidence="8" id="KW-0391">Immunity</keyword>
<dbReference type="Pfam" id="PF07292">
    <property type="entry name" value="NID"/>
    <property type="match status" value="2"/>
</dbReference>
<dbReference type="GO" id="GO:0005737">
    <property type="term" value="C:cytoplasm"/>
    <property type="evidence" value="ECO:0007669"/>
    <property type="project" value="UniProtKB-SubCell"/>
</dbReference>
<dbReference type="Gene3D" id="3.30.70.330">
    <property type="match status" value="2"/>
</dbReference>
<feature type="region of interest" description="Disordered" evidence="10">
    <location>
        <begin position="1"/>
        <end position="34"/>
    </location>
</feature>